<dbReference type="EMBL" id="JAHRIP010059300">
    <property type="protein sequence ID" value="MEQ2304468.1"/>
    <property type="molecule type" value="Genomic_DNA"/>
</dbReference>
<gene>
    <name evidence="1" type="ORF">AMECASPLE_027283</name>
</gene>
<proteinExistence type="predicted"/>
<dbReference type="Proteomes" id="UP001469553">
    <property type="component" value="Unassembled WGS sequence"/>
</dbReference>
<evidence type="ECO:0000313" key="2">
    <source>
        <dbReference type="Proteomes" id="UP001469553"/>
    </source>
</evidence>
<name>A0ABV0ZE43_9TELE</name>
<sequence>MAGITSQLLQSYTISNSHIQGSDLLHDFKLKSFHEITAEESFPESQFNSKGIWVLQTRVFVERLICSVEESSTVSSGLWTSPFNALLSIWRGNLSLRPAHRQSMALW</sequence>
<reference evidence="1 2" key="1">
    <citation type="submission" date="2021-06" db="EMBL/GenBank/DDBJ databases">
        <authorList>
            <person name="Palmer J.M."/>
        </authorList>
    </citation>
    <scope>NUCLEOTIDE SEQUENCE [LARGE SCALE GENOMIC DNA]</scope>
    <source>
        <strain evidence="1 2">AS_MEX2019</strain>
        <tissue evidence="1">Muscle</tissue>
    </source>
</reference>
<protein>
    <submittedName>
        <fullName evidence="1">Uncharacterized protein</fullName>
    </submittedName>
</protein>
<evidence type="ECO:0000313" key="1">
    <source>
        <dbReference type="EMBL" id="MEQ2304468.1"/>
    </source>
</evidence>
<keyword evidence="2" id="KW-1185">Reference proteome</keyword>
<accession>A0ABV0ZE43</accession>
<organism evidence="1 2">
    <name type="scientific">Ameca splendens</name>
    <dbReference type="NCBI Taxonomy" id="208324"/>
    <lineage>
        <taxon>Eukaryota</taxon>
        <taxon>Metazoa</taxon>
        <taxon>Chordata</taxon>
        <taxon>Craniata</taxon>
        <taxon>Vertebrata</taxon>
        <taxon>Euteleostomi</taxon>
        <taxon>Actinopterygii</taxon>
        <taxon>Neopterygii</taxon>
        <taxon>Teleostei</taxon>
        <taxon>Neoteleostei</taxon>
        <taxon>Acanthomorphata</taxon>
        <taxon>Ovalentaria</taxon>
        <taxon>Atherinomorphae</taxon>
        <taxon>Cyprinodontiformes</taxon>
        <taxon>Goodeidae</taxon>
        <taxon>Ameca</taxon>
    </lineage>
</organism>
<comment type="caution">
    <text evidence="1">The sequence shown here is derived from an EMBL/GenBank/DDBJ whole genome shotgun (WGS) entry which is preliminary data.</text>
</comment>